<dbReference type="STRING" id="1618345.UT18_C0033G0005"/>
<dbReference type="GO" id="GO:0004519">
    <property type="term" value="F:endonuclease activity"/>
    <property type="evidence" value="ECO:0007669"/>
    <property type="project" value="UniProtKB-KW"/>
</dbReference>
<feature type="compositionally biased region" description="Basic and acidic residues" evidence="4">
    <location>
        <begin position="38"/>
        <end position="60"/>
    </location>
</feature>
<keyword evidence="3" id="KW-0378">Hydrolase</keyword>
<dbReference type="PANTHER" id="PTHR12302:SF3">
    <property type="entry name" value="SERINE_THREONINE-PROTEIN KINASE 31"/>
    <property type="match status" value="1"/>
</dbReference>
<dbReference type="Gene3D" id="2.40.50.90">
    <property type="match status" value="1"/>
</dbReference>
<keyword evidence="5" id="KW-0812">Transmembrane</keyword>
<dbReference type="AlphaFoldDB" id="A0A0G0LPA3"/>
<name>A0A0G0LPA3_UNCC2</name>
<dbReference type="GO" id="GO:0016787">
    <property type="term" value="F:hydrolase activity"/>
    <property type="evidence" value="ECO:0007669"/>
    <property type="project" value="UniProtKB-KW"/>
</dbReference>
<accession>A0A0G0LPA3</accession>
<dbReference type="SUPFAM" id="SSF50199">
    <property type="entry name" value="Staphylococcal nuclease"/>
    <property type="match status" value="1"/>
</dbReference>
<dbReference type="PANTHER" id="PTHR12302">
    <property type="entry name" value="EBNA2 BINDING PROTEIN P100"/>
    <property type="match status" value="1"/>
</dbReference>
<evidence type="ECO:0000256" key="5">
    <source>
        <dbReference type="SAM" id="Phobius"/>
    </source>
</evidence>
<dbReference type="SMART" id="SM00318">
    <property type="entry name" value="SNc"/>
    <property type="match status" value="1"/>
</dbReference>
<comment type="caution">
    <text evidence="7">The sequence shown here is derived from an EMBL/GenBank/DDBJ whole genome shotgun (WGS) entry which is preliminary data.</text>
</comment>
<keyword evidence="1" id="KW-0540">Nuclease</keyword>
<evidence type="ECO:0000256" key="3">
    <source>
        <dbReference type="ARBA" id="ARBA00022801"/>
    </source>
</evidence>
<keyword evidence="5" id="KW-1133">Transmembrane helix</keyword>
<dbReference type="PROSITE" id="PS50830">
    <property type="entry name" value="TNASE_3"/>
    <property type="match status" value="1"/>
</dbReference>
<evidence type="ECO:0000259" key="6">
    <source>
        <dbReference type="PROSITE" id="PS50830"/>
    </source>
</evidence>
<feature type="region of interest" description="Disordered" evidence="4">
    <location>
        <begin position="38"/>
        <end position="77"/>
    </location>
</feature>
<evidence type="ECO:0000313" key="7">
    <source>
        <dbReference type="EMBL" id="KKQ92907.1"/>
    </source>
</evidence>
<reference evidence="7 8" key="1">
    <citation type="journal article" date="2015" name="Nature">
        <title>rRNA introns, odd ribosomes, and small enigmatic genomes across a large radiation of phyla.</title>
        <authorList>
            <person name="Brown C.T."/>
            <person name="Hug L.A."/>
            <person name="Thomas B.C."/>
            <person name="Sharon I."/>
            <person name="Castelle C.J."/>
            <person name="Singh A."/>
            <person name="Wilkins M.J."/>
            <person name="Williams K.H."/>
            <person name="Banfield J.F."/>
        </authorList>
    </citation>
    <scope>NUCLEOTIDE SEQUENCE [LARGE SCALE GENOMIC DNA]</scope>
</reference>
<evidence type="ECO:0000313" key="8">
    <source>
        <dbReference type="Proteomes" id="UP000034207"/>
    </source>
</evidence>
<dbReference type="Proteomes" id="UP000034207">
    <property type="component" value="Unassembled WGS sequence"/>
</dbReference>
<dbReference type="EMBL" id="LBVV01000033">
    <property type="protein sequence ID" value="KKQ92907.1"/>
    <property type="molecule type" value="Genomic_DNA"/>
</dbReference>
<dbReference type="CDD" id="cd00175">
    <property type="entry name" value="SNc"/>
    <property type="match status" value="1"/>
</dbReference>
<feature type="domain" description="TNase-like" evidence="6">
    <location>
        <begin position="84"/>
        <end position="213"/>
    </location>
</feature>
<keyword evidence="2" id="KW-0255">Endonuclease</keyword>
<organism evidence="7 8">
    <name type="scientific">candidate division CPR2 bacterium GW2011_GWC2_39_10</name>
    <dbReference type="NCBI Taxonomy" id="1618345"/>
    <lineage>
        <taxon>Bacteria</taxon>
        <taxon>Bacteria division CPR2</taxon>
    </lineage>
</organism>
<sequence>MKIKRLIKNKKIKRVLGTIIFSVVILIFSTREQIKVEDVTTRKSDEQAGFKKNENLHEQSQDQEMNNETPEEDIEELDSQNLPDTEFFLVKRVIDGDTIELENGKKVRYIGIDTPETVHPNKAAQCYGKESSDKNKSIVEGKKVRLEKDITETDKYKRLLRYVYLEDGTFVNLLLVKEGYARSYTYPPDVKYQDEILDAEKEARKDGWGLWAKNACN</sequence>
<evidence type="ECO:0000256" key="1">
    <source>
        <dbReference type="ARBA" id="ARBA00022722"/>
    </source>
</evidence>
<dbReference type="InterPro" id="IPR035437">
    <property type="entry name" value="SNase_OB-fold_sf"/>
</dbReference>
<protein>
    <submittedName>
        <fullName evidence="7">Micrococcal nuclease-like protein nuclease</fullName>
    </submittedName>
</protein>
<proteinExistence type="predicted"/>
<keyword evidence="5" id="KW-0472">Membrane</keyword>
<evidence type="ECO:0000256" key="4">
    <source>
        <dbReference type="SAM" id="MobiDB-lite"/>
    </source>
</evidence>
<dbReference type="Pfam" id="PF00565">
    <property type="entry name" value="SNase"/>
    <property type="match status" value="1"/>
</dbReference>
<evidence type="ECO:0000256" key="2">
    <source>
        <dbReference type="ARBA" id="ARBA00022759"/>
    </source>
</evidence>
<feature type="transmembrane region" description="Helical" evidence="5">
    <location>
        <begin position="12"/>
        <end position="30"/>
    </location>
</feature>
<gene>
    <name evidence="7" type="ORF">UT18_C0033G0005</name>
</gene>
<dbReference type="InterPro" id="IPR016071">
    <property type="entry name" value="Staphylococal_nuclease_OB-fold"/>
</dbReference>